<organism evidence="1 2">
    <name type="scientific">Eumeta variegata</name>
    <name type="common">Bagworm moth</name>
    <name type="synonym">Eumeta japonica</name>
    <dbReference type="NCBI Taxonomy" id="151549"/>
    <lineage>
        <taxon>Eukaryota</taxon>
        <taxon>Metazoa</taxon>
        <taxon>Ecdysozoa</taxon>
        <taxon>Arthropoda</taxon>
        <taxon>Hexapoda</taxon>
        <taxon>Insecta</taxon>
        <taxon>Pterygota</taxon>
        <taxon>Neoptera</taxon>
        <taxon>Endopterygota</taxon>
        <taxon>Lepidoptera</taxon>
        <taxon>Glossata</taxon>
        <taxon>Ditrysia</taxon>
        <taxon>Tineoidea</taxon>
        <taxon>Psychidae</taxon>
        <taxon>Oiketicinae</taxon>
        <taxon>Eumeta</taxon>
    </lineage>
</organism>
<reference evidence="1 2" key="1">
    <citation type="journal article" date="2019" name="Commun. Biol.">
        <title>The bagworm genome reveals a unique fibroin gene that provides high tensile strength.</title>
        <authorList>
            <person name="Kono N."/>
            <person name="Nakamura H."/>
            <person name="Ohtoshi R."/>
            <person name="Tomita M."/>
            <person name="Numata K."/>
            <person name="Arakawa K."/>
        </authorList>
    </citation>
    <scope>NUCLEOTIDE SEQUENCE [LARGE SCALE GENOMIC DNA]</scope>
</reference>
<evidence type="ECO:0000313" key="2">
    <source>
        <dbReference type="Proteomes" id="UP000299102"/>
    </source>
</evidence>
<protein>
    <submittedName>
        <fullName evidence="1">Uncharacterized protein</fullName>
    </submittedName>
</protein>
<dbReference type="AlphaFoldDB" id="A0A4C1USP5"/>
<sequence length="71" mass="7991">MLAHGSAVIMATIRDDDFAILEHPPYLLGQGTRGKLNRFSQQKFHHKELPARGRPWGLLKRALEFAALTVP</sequence>
<comment type="caution">
    <text evidence="1">The sequence shown here is derived from an EMBL/GenBank/DDBJ whole genome shotgun (WGS) entry which is preliminary data.</text>
</comment>
<keyword evidence="2" id="KW-1185">Reference proteome</keyword>
<dbReference type="EMBL" id="BGZK01000220">
    <property type="protein sequence ID" value="GBP29468.1"/>
    <property type="molecule type" value="Genomic_DNA"/>
</dbReference>
<gene>
    <name evidence="1" type="ORF">EVAR_22080_1</name>
</gene>
<dbReference type="Proteomes" id="UP000299102">
    <property type="component" value="Unassembled WGS sequence"/>
</dbReference>
<accession>A0A4C1USP5</accession>
<name>A0A4C1USP5_EUMVA</name>
<proteinExistence type="predicted"/>
<evidence type="ECO:0000313" key="1">
    <source>
        <dbReference type="EMBL" id="GBP29468.1"/>
    </source>
</evidence>